<evidence type="ECO:0000313" key="1">
    <source>
        <dbReference type="EMBL" id="EUA45610.1"/>
    </source>
</evidence>
<dbReference type="AlphaFoldDB" id="A0A829PYS5"/>
<proteinExistence type="predicted"/>
<protein>
    <submittedName>
        <fullName evidence="1">Uncharacterized protein</fullName>
    </submittedName>
</protein>
<reference evidence="1 2" key="1">
    <citation type="submission" date="2013-12" db="EMBL/GenBank/DDBJ databases">
        <authorList>
            <person name="Madinger N."/>
            <person name="Lenaerts A."/>
            <person name="Ordway D."/>
            <person name="DeGroote M.A."/>
            <person name="Parker T."/>
            <person name="Sizemore C."/>
            <person name="Tallon L.J."/>
            <person name="Sadzewicz L.K."/>
            <person name="Sengamalay N."/>
            <person name="Fraser C.M."/>
            <person name="Hine E."/>
            <person name="Shefchek K.A."/>
            <person name="Das S.P."/>
            <person name="Tettelin H."/>
        </authorList>
    </citation>
    <scope>NUCLEOTIDE SEQUENCE [LARGE SCALE GENOMIC DNA]</scope>
    <source>
        <strain evidence="1 2">21</strain>
    </source>
</reference>
<dbReference type="EMBL" id="JAOF01000001">
    <property type="protein sequence ID" value="EUA45610.1"/>
    <property type="molecule type" value="Genomic_DNA"/>
</dbReference>
<accession>A0A829PYS5</accession>
<organism evidence="1 2">
    <name type="scientific">Mycobacteroides abscessus 21</name>
    <dbReference type="NCBI Taxonomy" id="1299324"/>
    <lineage>
        <taxon>Bacteria</taxon>
        <taxon>Bacillati</taxon>
        <taxon>Actinomycetota</taxon>
        <taxon>Actinomycetes</taxon>
        <taxon>Mycobacteriales</taxon>
        <taxon>Mycobacteriaceae</taxon>
        <taxon>Mycobacteroides</taxon>
        <taxon>Mycobacteroides abscessus</taxon>
    </lineage>
</organism>
<gene>
    <name evidence="1" type="ORF">I543_4459</name>
</gene>
<name>A0A829PYS5_9MYCO</name>
<comment type="caution">
    <text evidence="1">The sequence shown here is derived from an EMBL/GenBank/DDBJ whole genome shotgun (WGS) entry which is preliminary data.</text>
</comment>
<dbReference type="Proteomes" id="UP000020103">
    <property type="component" value="Unassembled WGS sequence"/>
</dbReference>
<evidence type="ECO:0000313" key="2">
    <source>
        <dbReference type="Proteomes" id="UP000020103"/>
    </source>
</evidence>
<sequence length="40" mass="4436">MNPAPPEMSTDFDALVFDKPSLPFFSEQLGDRHAPVMRSG</sequence>